<protein>
    <submittedName>
        <fullName evidence="2">Phage Mu protein F like protein</fullName>
    </submittedName>
</protein>
<dbReference type="HOGENOM" id="CLU_044450_3_0_5"/>
<dbReference type="Proteomes" id="UP000000270">
    <property type="component" value="Chromosome"/>
</dbReference>
<dbReference type="AlphaFoldDB" id="A8I7P1"/>
<reference evidence="3" key="2">
    <citation type="submission" date="2007-04" db="EMBL/GenBank/DDBJ databases">
        <title>Complete genome sequence of the nitrogen-fixing bacterium Azorhizobium caulinodans ORS571.</title>
        <authorList>
            <person name="Lee K.B."/>
            <person name="Backer P.D."/>
            <person name="Aono T."/>
            <person name="Liu C.T."/>
            <person name="Suzuki S."/>
            <person name="Suzuki T."/>
            <person name="Kaneko T."/>
            <person name="Yamada M."/>
            <person name="Tabata S."/>
            <person name="Kupfer D.M."/>
            <person name="Najar F.Z."/>
            <person name="Wiley G.B."/>
            <person name="Roe B."/>
            <person name="Binnewies T."/>
            <person name="Ussery D."/>
            <person name="Vereecke D."/>
            <person name="Gevers D."/>
            <person name="Holsters M."/>
            <person name="Oyaizu H."/>
        </authorList>
    </citation>
    <scope>NUCLEOTIDE SEQUENCE [LARGE SCALE GENOMIC DNA]</scope>
    <source>
        <strain evidence="3">ATCC 43989 / DSM 5975 / JCM 20966 / LMG 6465 / NBRC 14845 / NCIMB 13405 / ORS 571</strain>
    </source>
</reference>
<dbReference type="InterPro" id="IPR006528">
    <property type="entry name" value="Phage_head_morphogenesis_dom"/>
</dbReference>
<feature type="domain" description="Phage head morphogenesis" evidence="1">
    <location>
        <begin position="55"/>
        <end position="185"/>
    </location>
</feature>
<evidence type="ECO:0000313" key="3">
    <source>
        <dbReference type="Proteomes" id="UP000000270"/>
    </source>
</evidence>
<proteinExistence type="predicted"/>
<reference evidence="2 3" key="1">
    <citation type="journal article" date="2007" name="Appl. Environ. Microbiol.">
        <title>Rhizobial factors required for stem nodule maturation and maintenance in Sesbania rostrata-Azorhizobium caulinodans ORS571 symbiosis.</title>
        <authorList>
            <person name="Suzuki S."/>
            <person name="Aono T."/>
            <person name="Lee KB."/>
            <person name="Suzuki T."/>
            <person name="Liu CT."/>
            <person name="Miwa H."/>
            <person name="Wakao S."/>
            <person name="Iki T."/>
            <person name="Oyaizu H."/>
        </authorList>
    </citation>
    <scope>NUCLEOTIDE SEQUENCE [LARGE SCALE GENOMIC DNA]</scope>
    <source>
        <strain evidence="3">ATCC 43989 / DSM 5975 / JCM 20966 / LMG 6465 / NBRC 14845 / NCIMB 13405 / ORS 571</strain>
    </source>
</reference>
<evidence type="ECO:0000259" key="1">
    <source>
        <dbReference type="Pfam" id="PF04233"/>
    </source>
</evidence>
<keyword evidence="3" id="KW-1185">Reference proteome</keyword>
<sequence length="410" mass="45450">MAQRQTGFGPPPEVVRYFDDKGLKPGFHWQDVWQEEHAHAFTVAKAVETEVLTTFKASIARAQKEGLGFETWRTRVVEDLNRIGWGGPRLVADPAGGKPDAVVDFTAPNRLKTIFWGNMASARAAGQWERAQRTKAALPHLLYVRTTAADPRKEHLGWVGTILPVDDPFWASHFPPNGWLCKCSVRQITARERDRLLALEPAGGNGIRYSAERPVIETRAFTNKRSGEIVDVPVGIDPGWGGNPGLARVKGVLRALEQSLVEAEPADATRTLEQLWDSPWTRVVSRLPEVEARQVWLPAGVAPKLQAELGAKSPLVSINGADVVARANHDGRYKDGRSYEDLRRLPAAIAEGTVVPDANPRRRGMIWNLGKAWWRAIVTKSDTGLMRVISMHPQTGETARRSIVDSQTRE</sequence>
<reference evidence="2 3" key="6">
    <citation type="journal article" date="2011" name="Appl. Environ. Microbiol.">
        <title>Involvement of the azorhizobial chromosome partition gene (parA) in the onset of bacteroid differentiation during Sesbania rostrata stem nodule development.</title>
        <authorList>
            <person name="Liu CT."/>
            <person name="Lee KB."/>
            <person name="Wang YS."/>
            <person name="Peng MH."/>
            <person name="Lee KT."/>
            <person name="Suzuki S."/>
            <person name="Suzuki T."/>
            <person name="Oyaizu H."/>
        </authorList>
    </citation>
    <scope>NUCLEOTIDE SEQUENCE [LARGE SCALE GENOMIC DNA]</scope>
    <source>
        <strain evidence="3">ATCC 43989 / DSM 5975 / JCM 20966 / LMG 6465 / NBRC 14845 / NCIMB 13405 / ORS 571</strain>
    </source>
</reference>
<dbReference type="KEGG" id="azc:AZC_2144"/>
<reference evidence="2 3" key="3">
    <citation type="journal article" date="2008" name="BMC Genomics">
        <title>The genome of the versatile nitrogen fixer Azorhizobium caulinodans ORS571.</title>
        <authorList>
            <person name="Lee KB."/>
            <person name="Backer P.D."/>
            <person name="Aono T."/>
            <person name="Liu CT."/>
            <person name="Suzuki S."/>
            <person name="Suzuki T."/>
            <person name="Kaneko T."/>
            <person name="Yamada M."/>
            <person name="Tabata S."/>
            <person name="Kupfer D.M."/>
            <person name="Najar F.Z."/>
            <person name="Wiley G.B."/>
            <person name="Roe B."/>
            <person name="Binnewies T.T."/>
            <person name="Ussery D.W."/>
            <person name="D'Haeze W."/>
            <person name="Herder J.D."/>
            <person name="Gevers D."/>
            <person name="Vereecke D."/>
            <person name="Holsters M."/>
            <person name="Oyaizu H."/>
        </authorList>
    </citation>
    <scope>NUCLEOTIDE SEQUENCE [LARGE SCALE GENOMIC DNA]</scope>
    <source>
        <strain evidence="3">ATCC 43989 / DSM 5975 / JCM 20966 / LMG 6465 / NBRC 14845 / NCIMB 13405 / ORS 571</strain>
    </source>
</reference>
<dbReference type="EMBL" id="AP009384">
    <property type="protein sequence ID" value="BAF88142.1"/>
    <property type="molecule type" value="Genomic_DNA"/>
</dbReference>
<name>A8I7P1_AZOC5</name>
<evidence type="ECO:0000313" key="2">
    <source>
        <dbReference type="EMBL" id="BAF88142.1"/>
    </source>
</evidence>
<dbReference type="eggNOG" id="COG2369">
    <property type="taxonomic scope" value="Bacteria"/>
</dbReference>
<gene>
    <name evidence="2" type="ordered locus">AZC_2144</name>
</gene>
<accession>A8I7P1</accession>
<dbReference type="RefSeq" id="WP_012170671.1">
    <property type="nucleotide sequence ID" value="NC_009937.1"/>
</dbReference>
<reference evidence="2 3" key="5">
    <citation type="journal article" date="2010" name="Appl. Environ. Microbiol.">
        <title>phrR-like gene praR of Azorhizobium caulinodans ORS571 is essential for symbiosis with Sesbania rostrata and is involved in expression of reb genes.</title>
        <authorList>
            <person name="Akiba N."/>
            <person name="Aono T."/>
            <person name="Toyazaki H."/>
            <person name="Sato S."/>
            <person name="Oyaizu H."/>
        </authorList>
    </citation>
    <scope>NUCLEOTIDE SEQUENCE [LARGE SCALE GENOMIC DNA]</scope>
    <source>
        <strain evidence="3">ATCC 43989 / DSM 5975 / JCM 20966 / LMG 6465 / NBRC 14845 / NCIMB 13405 / ORS 571</strain>
    </source>
</reference>
<dbReference type="STRING" id="438753.AZC_2144"/>
<reference evidence="2 3" key="4">
    <citation type="journal article" date="2009" name="Appl. Environ. Microbiol.">
        <title>Comparative genome-wide transcriptional profiling of Azorhizobium caulinodans ORS571 grown under free-living and symbiotic conditions.</title>
        <authorList>
            <person name="Tsukada S."/>
            <person name="Aono T."/>
            <person name="Akiba N."/>
            <person name="Lee KB."/>
            <person name="Liu CT."/>
            <person name="Toyazaki H."/>
            <person name="Oyaizu H."/>
        </authorList>
    </citation>
    <scope>NUCLEOTIDE SEQUENCE [LARGE SCALE GENOMIC DNA]</scope>
    <source>
        <strain evidence="3">ATCC 43989 / DSM 5975 / JCM 20966 / LMG 6465 / NBRC 14845 / NCIMB 13405 / ORS 571</strain>
    </source>
</reference>
<organism evidence="2 3">
    <name type="scientific">Azorhizobium caulinodans (strain ATCC 43989 / DSM 5975 / JCM 20966 / LMG 6465 / NBRC 14845 / NCIMB 13405 / ORS 571)</name>
    <dbReference type="NCBI Taxonomy" id="438753"/>
    <lineage>
        <taxon>Bacteria</taxon>
        <taxon>Pseudomonadati</taxon>
        <taxon>Pseudomonadota</taxon>
        <taxon>Alphaproteobacteria</taxon>
        <taxon>Hyphomicrobiales</taxon>
        <taxon>Xanthobacteraceae</taxon>
        <taxon>Azorhizobium</taxon>
    </lineage>
</organism>
<dbReference type="Pfam" id="PF04233">
    <property type="entry name" value="Phage_Mu_F"/>
    <property type="match status" value="1"/>
</dbReference>